<comment type="caution">
    <text evidence="1">The sequence shown here is derived from an EMBL/GenBank/DDBJ whole genome shotgun (WGS) entry which is preliminary data.</text>
</comment>
<proteinExistence type="predicted"/>
<organism evidence="1 2">
    <name type="scientific">Mesorhizobium zhangyense</name>
    <dbReference type="NCBI Taxonomy" id="1776730"/>
    <lineage>
        <taxon>Bacteria</taxon>
        <taxon>Pseudomonadati</taxon>
        <taxon>Pseudomonadota</taxon>
        <taxon>Alphaproteobacteria</taxon>
        <taxon>Hyphomicrobiales</taxon>
        <taxon>Phyllobacteriaceae</taxon>
        <taxon>Mesorhizobium</taxon>
    </lineage>
</organism>
<sequence>MSVSDAAALDPQDGGPERKWRRRALWGLVILLPAAILEMGYQQTSFYLQNNDLVARDAEPLTDVHFGGSDWRLENMQTMKDTSSLRIPRDSAPVFVDFTVKIGDADLEQAWLGCKIGLVDESGRSWLPSYVRNSRVDDMATCNSTVFSGAKTGDTVKIRETFVIPKDALETVVPTVGLGSERPYYLRFKRS</sequence>
<dbReference type="EMBL" id="JAAKZG010000006">
    <property type="protein sequence ID" value="NGN42653.1"/>
    <property type="molecule type" value="Genomic_DNA"/>
</dbReference>
<evidence type="ECO:0000313" key="2">
    <source>
        <dbReference type="Proteomes" id="UP000481252"/>
    </source>
</evidence>
<name>A0A7C9RBH3_9HYPH</name>
<gene>
    <name evidence="1" type="ORF">G6N74_16410</name>
</gene>
<accession>A0A7C9RBH3</accession>
<dbReference type="Proteomes" id="UP000481252">
    <property type="component" value="Unassembled WGS sequence"/>
</dbReference>
<protein>
    <submittedName>
        <fullName evidence="1">Uncharacterized protein</fullName>
    </submittedName>
</protein>
<dbReference type="AlphaFoldDB" id="A0A7C9RBH3"/>
<dbReference type="RefSeq" id="WP_165119023.1">
    <property type="nucleotide sequence ID" value="NZ_JAAKZG010000006.1"/>
</dbReference>
<evidence type="ECO:0000313" key="1">
    <source>
        <dbReference type="EMBL" id="NGN42653.1"/>
    </source>
</evidence>
<reference evidence="1 2" key="1">
    <citation type="submission" date="2020-02" db="EMBL/GenBank/DDBJ databases">
        <title>Genome sequence of the type strain CGMCC 1.15528 of Mesorhizobium zhangyense.</title>
        <authorList>
            <person name="Gao J."/>
            <person name="Sun J."/>
        </authorList>
    </citation>
    <scope>NUCLEOTIDE SEQUENCE [LARGE SCALE GENOMIC DNA]</scope>
    <source>
        <strain evidence="1 2">CGMCC 1.15528</strain>
    </source>
</reference>
<keyword evidence="2" id="KW-1185">Reference proteome</keyword>